<reference evidence="6" key="1">
    <citation type="journal article" date="2019" name="Int. J. Syst. Evol. Microbiol.">
        <title>The Global Catalogue of Microorganisms (GCM) 10K type strain sequencing project: providing services to taxonomists for standard genome sequencing and annotation.</title>
        <authorList>
            <consortium name="The Broad Institute Genomics Platform"/>
            <consortium name="The Broad Institute Genome Sequencing Center for Infectious Disease"/>
            <person name="Wu L."/>
            <person name="Ma J."/>
        </authorList>
    </citation>
    <scope>NUCLEOTIDE SEQUENCE [LARGE SCALE GENOMIC DNA]</scope>
    <source>
        <strain evidence="6">JCM 9458</strain>
    </source>
</reference>
<accession>A0ABP6T228</accession>
<dbReference type="InterPro" id="IPR051531">
    <property type="entry name" value="N-acetyltransferase"/>
</dbReference>
<dbReference type="PANTHER" id="PTHR43792">
    <property type="entry name" value="GNAT FAMILY, PUTATIVE (AFU_ORTHOLOGUE AFUA_3G00765)-RELATED-RELATED"/>
    <property type="match status" value="1"/>
</dbReference>
<keyword evidence="1" id="KW-0808">Transferase</keyword>
<proteinExistence type="inferred from homology"/>
<organism evidence="5 6">
    <name type="scientific">Cryptosporangium minutisporangium</name>
    <dbReference type="NCBI Taxonomy" id="113569"/>
    <lineage>
        <taxon>Bacteria</taxon>
        <taxon>Bacillati</taxon>
        <taxon>Actinomycetota</taxon>
        <taxon>Actinomycetes</taxon>
        <taxon>Cryptosporangiales</taxon>
        <taxon>Cryptosporangiaceae</taxon>
        <taxon>Cryptosporangium</taxon>
    </lineage>
</organism>
<evidence type="ECO:0000313" key="5">
    <source>
        <dbReference type="EMBL" id="GAA3390486.1"/>
    </source>
</evidence>
<comment type="caution">
    <text evidence="5">The sequence shown here is derived from an EMBL/GenBank/DDBJ whole genome shotgun (WGS) entry which is preliminary data.</text>
</comment>
<dbReference type="Pfam" id="PF13302">
    <property type="entry name" value="Acetyltransf_3"/>
    <property type="match status" value="1"/>
</dbReference>
<keyword evidence="6" id="KW-1185">Reference proteome</keyword>
<evidence type="ECO:0000256" key="1">
    <source>
        <dbReference type="ARBA" id="ARBA00022679"/>
    </source>
</evidence>
<dbReference type="PROSITE" id="PS51186">
    <property type="entry name" value="GNAT"/>
    <property type="match status" value="1"/>
</dbReference>
<dbReference type="InterPro" id="IPR000182">
    <property type="entry name" value="GNAT_dom"/>
</dbReference>
<dbReference type="Proteomes" id="UP001501676">
    <property type="component" value="Unassembled WGS sequence"/>
</dbReference>
<sequence>MSLVTIQPWTEADLGLLRRINTPAMKEHLGGPETEPQILVRHGRYLGFSAEGKGCMFSVRLRATGDPVGSVGYAERTWQDDAVFEMGWNVLPEFQGRGIAGQAAAAAAAHAAGTSRLRWLHAFPSVDNPASNAVCRRVGFELVRECDFEYPPGRFMRSNDWRLDLPTFARSIRYA</sequence>
<evidence type="ECO:0000256" key="3">
    <source>
        <dbReference type="ARBA" id="ARBA00038502"/>
    </source>
</evidence>
<dbReference type="InterPro" id="IPR016181">
    <property type="entry name" value="Acyl_CoA_acyltransferase"/>
</dbReference>
<dbReference type="PANTHER" id="PTHR43792:SF8">
    <property type="entry name" value="[RIBOSOMAL PROTEIN US5]-ALANINE N-ACETYLTRANSFERASE"/>
    <property type="match status" value="1"/>
</dbReference>
<evidence type="ECO:0000313" key="6">
    <source>
        <dbReference type="Proteomes" id="UP001501676"/>
    </source>
</evidence>
<gene>
    <name evidence="5" type="ORF">GCM10020369_44610</name>
</gene>
<dbReference type="RefSeq" id="WP_345730115.1">
    <property type="nucleotide sequence ID" value="NZ_BAAAYN010000029.1"/>
</dbReference>
<comment type="similarity">
    <text evidence="3">Belongs to the acetyltransferase family. RimJ subfamily.</text>
</comment>
<protein>
    <recommendedName>
        <fullName evidence="4">N-acetyltransferase domain-containing protein</fullName>
    </recommendedName>
</protein>
<name>A0ABP6T228_9ACTN</name>
<evidence type="ECO:0000259" key="4">
    <source>
        <dbReference type="PROSITE" id="PS51186"/>
    </source>
</evidence>
<keyword evidence="2" id="KW-0012">Acyltransferase</keyword>
<dbReference type="Gene3D" id="3.40.630.30">
    <property type="match status" value="1"/>
</dbReference>
<dbReference type="SUPFAM" id="SSF55729">
    <property type="entry name" value="Acyl-CoA N-acyltransferases (Nat)"/>
    <property type="match status" value="1"/>
</dbReference>
<dbReference type="EMBL" id="BAAAYN010000029">
    <property type="protein sequence ID" value="GAA3390486.1"/>
    <property type="molecule type" value="Genomic_DNA"/>
</dbReference>
<feature type="domain" description="N-acetyltransferase" evidence="4">
    <location>
        <begin position="4"/>
        <end position="166"/>
    </location>
</feature>
<evidence type="ECO:0000256" key="2">
    <source>
        <dbReference type="ARBA" id="ARBA00023315"/>
    </source>
</evidence>